<dbReference type="Gene3D" id="2.60.120.920">
    <property type="match status" value="1"/>
</dbReference>
<feature type="compositionally biased region" description="Low complexity" evidence="1">
    <location>
        <begin position="460"/>
        <end position="476"/>
    </location>
</feature>
<dbReference type="PANTHER" id="PTHR44991">
    <property type="entry name" value="IMMUNOGLOBULIN SUPERFAMILY MEMBER 5"/>
    <property type="match status" value="1"/>
</dbReference>
<comment type="caution">
    <text evidence="3">The sequence shown here is derived from an EMBL/GenBank/DDBJ whole genome shotgun (WGS) entry which is preliminary data.</text>
</comment>
<name>A0A445C838_ARAHY</name>
<proteinExistence type="predicted"/>
<sequence length="508" mass="55409">MREWIRVALVAACVGCVSTLLLLLLWRFYQLRKRGNFVEPASLTRMEGGLQGGLSRIHNHHHHHQLDHQGSSNKNKQGNYYVIRGGVSGKRVLFSWSDHPSMAADAVENGWSRFSFIASKTYTPSPSKRSSILGVCAAPVSDDHHGTESEVEISWEISQGSAEFMQKVRFNPGLKKILQYNNNNNNSSSSSMNVASVIRTALPLPGPPLGNYSFPQEAYFEITILYGGGGNEYEFVGKNVGEGEKTKLLVIQGGGGNGSKGNSEALVHVTSSNNHSKNSVDEMKLDGKEGGKRNESVMFSLGLTAAGPVPLRVPGSYPASIGFNSNGSVFLDGMKLVFESEKAEWVGTDKVIGCGFDPRQKKVFFTLDSELVHVIHCQSQVFGTPLYPIMAANIDIMVLVNFGQSSFKYAPANAQRTPNPCFIAPLVNSPAATLGYDDSRELFSMGRIDSQWCNRSATRGSHNNGNNNMNHNNNNNSNIRTMEFDEESEADLFEIVLDGSGKSPNSAS</sequence>
<dbReference type="Gramene" id="arahy.Tifrunner.gnm2.ann2.Ah17g503900.1">
    <property type="protein sequence ID" value="arahy.Tifrunner.gnm2.ann2.Ah17g503900.1-CDS"/>
    <property type="gene ID" value="arahy.Tifrunner.gnm2.ann2.Ah17g503900"/>
</dbReference>
<reference evidence="3 4" key="1">
    <citation type="submission" date="2019-01" db="EMBL/GenBank/DDBJ databases">
        <title>Sequencing of cultivated peanut Arachis hypogaea provides insights into genome evolution and oil improvement.</title>
        <authorList>
            <person name="Chen X."/>
        </authorList>
    </citation>
    <scope>NUCLEOTIDE SEQUENCE [LARGE SCALE GENOMIC DNA]</scope>
    <source>
        <strain evidence="4">cv. Fuhuasheng</strain>
        <tissue evidence="3">Leaves</tissue>
    </source>
</reference>
<evidence type="ECO:0008006" key="5">
    <source>
        <dbReference type="Google" id="ProtNLM"/>
    </source>
</evidence>
<accession>A0A445C838</accession>
<protein>
    <recommendedName>
        <fullName evidence="5">B30.2/SPRY domain-containing protein</fullName>
    </recommendedName>
</protein>
<dbReference type="InterPro" id="IPR043136">
    <property type="entry name" value="B30.2/SPRY_sf"/>
</dbReference>
<gene>
    <name evidence="3" type="ORF">Ahy_A07g033073</name>
</gene>
<evidence type="ECO:0000313" key="3">
    <source>
        <dbReference type="EMBL" id="RYR47127.1"/>
    </source>
</evidence>
<feature type="region of interest" description="Disordered" evidence="1">
    <location>
        <begin position="457"/>
        <end position="476"/>
    </location>
</feature>
<keyword evidence="4" id="KW-1185">Reference proteome</keyword>
<keyword evidence="2" id="KW-1133">Transmembrane helix</keyword>
<organism evidence="3 4">
    <name type="scientific">Arachis hypogaea</name>
    <name type="common">Peanut</name>
    <dbReference type="NCBI Taxonomy" id="3818"/>
    <lineage>
        <taxon>Eukaryota</taxon>
        <taxon>Viridiplantae</taxon>
        <taxon>Streptophyta</taxon>
        <taxon>Embryophyta</taxon>
        <taxon>Tracheophyta</taxon>
        <taxon>Spermatophyta</taxon>
        <taxon>Magnoliopsida</taxon>
        <taxon>eudicotyledons</taxon>
        <taxon>Gunneridae</taxon>
        <taxon>Pentapetalae</taxon>
        <taxon>rosids</taxon>
        <taxon>fabids</taxon>
        <taxon>Fabales</taxon>
        <taxon>Fabaceae</taxon>
        <taxon>Papilionoideae</taxon>
        <taxon>50 kb inversion clade</taxon>
        <taxon>dalbergioids sensu lato</taxon>
        <taxon>Dalbergieae</taxon>
        <taxon>Pterocarpus clade</taxon>
        <taxon>Arachis</taxon>
    </lineage>
</organism>
<keyword evidence="2" id="KW-0472">Membrane</keyword>
<dbReference type="Proteomes" id="UP000289738">
    <property type="component" value="Chromosome A07"/>
</dbReference>
<keyword evidence="2" id="KW-0812">Transmembrane</keyword>
<dbReference type="OrthoDB" id="258495at2759"/>
<evidence type="ECO:0000256" key="1">
    <source>
        <dbReference type="SAM" id="MobiDB-lite"/>
    </source>
</evidence>
<dbReference type="InterPro" id="IPR013320">
    <property type="entry name" value="ConA-like_dom_sf"/>
</dbReference>
<dbReference type="AlphaFoldDB" id="A0A445C838"/>
<dbReference type="EMBL" id="SDMP01000007">
    <property type="protein sequence ID" value="RYR47127.1"/>
    <property type="molecule type" value="Genomic_DNA"/>
</dbReference>
<evidence type="ECO:0000256" key="2">
    <source>
        <dbReference type="SAM" id="Phobius"/>
    </source>
</evidence>
<dbReference type="PANTHER" id="PTHR44991:SF1">
    <property type="entry name" value="IMMUNOGLOBULIN SUPERFAMILY MEMBER 5"/>
    <property type="match status" value="1"/>
</dbReference>
<feature type="transmembrane region" description="Helical" evidence="2">
    <location>
        <begin position="7"/>
        <end position="29"/>
    </location>
</feature>
<dbReference type="SUPFAM" id="SSF49899">
    <property type="entry name" value="Concanavalin A-like lectins/glucanases"/>
    <property type="match status" value="1"/>
</dbReference>
<dbReference type="STRING" id="3818.A0A445C838"/>
<evidence type="ECO:0000313" key="4">
    <source>
        <dbReference type="Proteomes" id="UP000289738"/>
    </source>
</evidence>